<dbReference type="Pfam" id="PF11553">
    <property type="entry name" value="DUF3231"/>
    <property type="match status" value="1"/>
</dbReference>
<dbReference type="InterPro" id="IPR012347">
    <property type="entry name" value="Ferritin-like"/>
</dbReference>
<dbReference type="RefSeq" id="WP_188177192.1">
    <property type="nucleotide sequence ID" value="NZ_JACVVD010000011.1"/>
</dbReference>
<protein>
    <submittedName>
        <fullName evidence="1">DUF3231 family protein</fullName>
    </submittedName>
</protein>
<keyword evidence="2" id="KW-1185">Reference proteome</keyword>
<dbReference type="EMBL" id="JACVVD010000011">
    <property type="protein sequence ID" value="MBD0383398.1"/>
    <property type="molecule type" value="Genomic_DNA"/>
</dbReference>
<gene>
    <name evidence="1" type="ORF">ICC18_25175</name>
</gene>
<name>A0A926QM04_9BACL</name>
<accession>A0A926QM04</accession>
<organism evidence="1 2">
    <name type="scientific">Paenibacillus sedimenti</name>
    <dbReference type="NCBI Taxonomy" id="2770274"/>
    <lineage>
        <taxon>Bacteria</taxon>
        <taxon>Bacillati</taxon>
        <taxon>Bacillota</taxon>
        <taxon>Bacilli</taxon>
        <taxon>Bacillales</taxon>
        <taxon>Paenibacillaceae</taxon>
        <taxon>Paenibacillus</taxon>
    </lineage>
</organism>
<dbReference type="AlphaFoldDB" id="A0A926QM04"/>
<evidence type="ECO:0000313" key="1">
    <source>
        <dbReference type="EMBL" id="MBD0383398.1"/>
    </source>
</evidence>
<proteinExistence type="predicted"/>
<dbReference type="InterPro" id="IPR021617">
    <property type="entry name" value="DUF3231"/>
</dbReference>
<dbReference type="Gene3D" id="1.20.1260.10">
    <property type="match status" value="1"/>
</dbReference>
<reference evidence="1" key="1">
    <citation type="submission" date="2020-09" db="EMBL/GenBank/DDBJ databases">
        <title>Draft Genome Sequence of Paenibacillus sp. WST5.</title>
        <authorList>
            <person name="Bao Z."/>
        </authorList>
    </citation>
    <scope>NUCLEOTIDE SEQUENCE</scope>
    <source>
        <strain evidence="1">WST5</strain>
    </source>
</reference>
<dbReference type="Proteomes" id="UP000650466">
    <property type="component" value="Unassembled WGS sequence"/>
</dbReference>
<comment type="caution">
    <text evidence="1">The sequence shown here is derived from an EMBL/GenBank/DDBJ whole genome shotgun (WGS) entry which is preliminary data.</text>
</comment>
<sequence length="182" mass="19957">MTSFVEAAIDVIKSLIDDEPKPPLHVGEVMTCWTYLTMLEEEKASVQIGLNTTTDNELLEALNASMELATAQANKLKEFMLQEGVPLPPVSEKKPVSEPGSVPLGVKLTDDEIANALSVKVVANYMMCATGAVESVRNDVGMMFAKFQADKLKFGAALKTLMRRRGWIKIPPYYVPNGLPKQ</sequence>
<evidence type="ECO:0000313" key="2">
    <source>
        <dbReference type="Proteomes" id="UP000650466"/>
    </source>
</evidence>